<dbReference type="InterPro" id="IPR017451">
    <property type="entry name" value="F-box-assoc_interact_dom"/>
</dbReference>
<sequence>MYCCYDGLVLLGVVDRFDEQLLLWNPSIRESLVLPHPKFTLSESTFGLGFDATSDDYKILKIHPNDRLFPKPSSVILALKSGSWRRNCNPPNGSSIPLRDSSHLLHPLVFVHGAFHWVGFGQYYRLVSFSISNEV</sequence>
<organism evidence="2 3">
    <name type="scientific">Anisodus tanguticus</name>
    <dbReference type="NCBI Taxonomy" id="243964"/>
    <lineage>
        <taxon>Eukaryota</taxon>
        <taxon>Viridiplantae</taxon>
        <taxon>Streptophyta</taxon>
        <taxon>Embryophyta</taxon>
        <taxon>Tracheophyta</taxon>
        <taxon>Spermatophyta</taxon>
        <taxon>Magnoliopsida</taxon>
        <taxon>eudicotyledons</taxon>
        <taxon>Gunneridae</taxon>
        <taxon>Pentapetalae</taxon>
        <taxon>asterids</taxon>
        <taxon>lamiids</taxon>
        <taxon>Solanales</taxon>
        <taxon>Solanaceae</taxon>
        <taxon>Solanoideae</taxon>
        <taxon>Hyoscyameae</taxon>
        <taxon>Anisodus</taxon>
    </lineage>
</organism>
<dbReference type="InterPro" id="IPR052361">
    <property type="entry name" value="F-box_domain"/>
</dbReference>
<dbReference type="NCBIfam" id="TIGR01640">
    <property type="entry name" value="F_box_assoc_1"/>
    <property type="match status" value="1"/>
</dbReference>
<dbReference type="InterPro" id="IPR006527">
    <property type="entry name" value="F-box-assoc_dom_typ1"/>
</dbReference>
<evidence type="ECO:0000313" key="2">
    <source>
        <dbReference type="EMBL" id="KAK4356228.1"/>
    </source>
</evidence>
<proteinExistence type="predicted"/>
<accession>A0AAE1V4M1</accession>
<name>A0AAE1V4M1_9SOLA</name>
<dbReference type="EMBL" id="JAVYJV010000013">
    <property type="protein sequence ID" value="KAK4356228.1"/>
    <property type="molecule type" value="Genomic_DNA"/>
</dbReference>
<dbReference type="AlphaFoldDB" id="A0AAE1V4M1"/>
<keyword evidence="3" id="KW-1185">Reference proteome</keyword>
<gene>
    <name evidence="2" type="ORF">RND71_025199</name>
</gene>
<reference evidence="2" key="1">
    <citation type="submission" date="2023-12" db="EMBL/GenBank/DDBJ databases">
        <title>Genome assembly of Anisodus tanguticus.</title>
        <authorList>
            <person name="Wang Y.-J."/>
        </authorList>
    </citation>
    <scope>NUCLEOTIDE SEQUENCE</scope>
    <source>
        <strain evidence="2">KB-2021</strain>
        <tissue evidence="2">Leaf</tissue>
    </source>
</reference>
<comment type="caution">
    <text evidence="2">The sequence shown here is derived from an EMBL/GenBank/DDBJ whole genome shotgun (WGS) entry which is preliminary data.</text>
</comment>
<dbReference type="PANTHER" id="PTHR31790:SF576">
    <property type="entry name" value="F-BOX DOMAIN-CONTAINING PROTEIN"/>
    <property type="match status" value="1"/>
</dbReference>
<dbReference type="PANTHER" id="PTHR31790">
    <property type="entry name" value="OS02G0783600 PROTEIN"/>
    <property type="match status" value="1"/>
</dbReference>
<evidence type="ECO:0000313" key="3">
    <source>
        <dbReference type="Proteomes" id="UP001291623"/>
    </source>
</evidence>
<protein>
    <recommendedName>
        <fullName evidence="1">F-box associated beta-propeller type 1 domain-containing protein</fullName>
    </recommendedName>
</protein>
<feature type="domain" description="F-box associated beta-propeller type 1" evidence="1">
    <location>
        <begin position="4"/>
        <end position="134"/>
    </location>
</feature>
<dbReference type="Pfam" id="PF07734">
    <property type="entry name" value="FBA_1"/>
    <property type="match status" value="1"/>
</dbReference>
<dbReference type="Proteomes" id="UP001291623">
    <property type="component" value="Unassembled WGS sequence"/>
</dbReference>
<evidence type="ECO:0000259" key="1">
    <source>
        <dbReference type="Pfam" id="PF07734"/>
    </source>
</evidence>